<dbReference type="AlphaFoldDB" id="I1QSE9"/>
<dbReference type="SUPFAM" id="SSF81383">
    <property type="entry name" value="F-box domain"/>
    <property type="match status" value="1"/>
</dbReference>
<dbReference type="InterPro" id="IPR001810">
    <property type="entry name" value="F-box_dom"/>
</dbReference>
<name>I1QSE9_ORYGL</name>
<keyword evidence="4" id="KW-1185">Reference proteome</keyword>
<dbReference type="InterPro" id="IPR036047">
    <property type="entry name" value="F-box-like_dom_sf"/>
</dbReference>
<evidence type="ECO:0000259" key="2">
    <source>
        <dbReference type="PROSITE" id="PS50181"/>
    </source>
</evidence>
<evidence type="ECO:0000313" key="3">
    <source>
        <dbReference type="EnsemblPlants" id="ORGLA10G0013200.1"/>
    </source>
</evidence>
<protein>
    <recommendedName>
        <fullName evidence="2">F-box domain-containing protein</fullName>
    </recommendedName>
</protein>
<dbReference type="OMA" id="RTTTRHW"/>
<feature type="region of interest" description="Disordered" evidence="1">
    <location>
        <begin position="1"/>
        <end position="48"/>
    </location>
</feature>
<feature type="region of interest" description="Disordered" evidence="1">
    <location>
        <begin position="60"/>
        <end position="83"/>
    </location>
</feature>
<reference evidence="3 4" key="2">
    <citation type="submission" date="2018-04" db="EMBL/GenBank/DDBJ databases">
        <title>OglaRS2 (Oryza glaberrima Reference Sequence Version 2).</title>
        <authorList>
            <person name="Zhang J."/>
            <person name="Kudrna D."/>
            <person name="Lee S."/>
            <person name="Talag J."/>
            <person name="Rajasekar S."/>
            <person name="Wing R.A."/>
        </authorList>
    </citation>
    <scope>NUCLEOTIDE SEQUENCE [LARGE SCALE GENOMIC DNA]</scope>
    <source>
        <strain evidence="3 4">cv. IRGC 96717</strain>
    </source>
</reference>
<sequence length="329" mass="36042">CGRRGGIHCTMPSTPPGGTPSLPSAASSSSPTPPSSTPASSPTAPAAARQRLVVLSRMRSARRLRRSRSATQSRISCDRRRRKGAVAAPRPVLRLCAHGDHVVFYGYLTGDVNQVRTTTRHWACIDALSVAPVLLSGGLDATAHALANDAAGAGLWKKLAGGLGRRLFVDMCRKNSKHLPPRLTTLPADLQEDILRRLAVEDIAAVYFTCTGLRDLIAGSEVLNNDFQFGELWMNFAWSQGYLRRWLPSPARVVIGRRSRTTSFIAGDGEDRCRWRDPTKQMIERFVEKRSKVLAAGGDGGRRRPVMAARGRRRGDKGAASSRQKWMHR</sequence>
<evidence type="ECO:0000313" key="4">
    <source>
        <dbReference type="Proteomes" id="UP000007306"/>
    </source>
</evidence>
<dbReference type="EnsemblPlants" id="ORGLA10G0013200.1">
    <property type="protein sequence ID" value="ORGLA10G0013200.1"/>
    <property type="gene ID" value="ORGLA10G0013200"/>
</dbReference>
<feature type="region of interest" description="Disordered" evidence="1">
    <location>
        <begin position="296"/>
        <end position="329"/>
    </location>
</feature>
<feature type="compositionally biased region" description="Low complexity" evidence="1">
    <location>
        <begin position="19"/>
        <end position="30"/>
    </location>
</feature>
<dbReference type="PROSITE" id="PS50181">
    <property type="entry name" value="FBOX"/>
    <property type="match status" value="1"/>
</dbReference>
<dbReference type="PANTHER" id="PTHR34791:SF8">
    <property type="entry name" value="F-BOX DOMAIN CONTAINING PROTEIN, EXPRESSED"/>
    <property type="match status" value="1"/>
</dbReference>
<dbReference type="PANTHER" id="PTHR34791">
    <property type="entry name" value="OS02G0272100 PROTEIN"/>
    <property type="match status" value="1"/>
</dbReference>
<feature type="domain" description="F-box" evidence="2">
    <location>
        <begin position="180"/>
        <end position="236"/>
    </location>
</feature>
<dbReference type="Gramene" id="ORGLA10G0013200.1">
    <property type="protein sequence ID" value="ORGLA10G0013200.1"/>
    <property type="gene ID" value="ORGLA10G0013200"/>
</dbReference>
<evidence type="ECO:0000256" key="1">
    <source>
        <dbReference type="SAM" id="MobiDB-lite"/>
    </source>
</evidence>
<feature type="compositionally biased region" description="Low complexity" evidence="1">
    <location>
        <begin position="37"/>
        <end position="48"/>
    </location>
</feature>
<dbReference type="HOGENOM" id="CLU_073246_0_0_1"/>
<dbReference type="Proteomes" id="UP000007306">
    <property type="component" value="Chromosome 10"/>
</dbReference>
<reference evidence="3" key="1">
    <citation type="submission" date="2015-06" db="UniProtKB">
        <authorList>
            <consortium name="EnsemblPlants"/>
        </authorList>
    </citation>
    <scope>IDENTIFICATION</scope>
</reference>
<accession>I1QSE9</accession>
<proteinExistence type="predicted"/>
<organism evidence="3 4">
    <name type="scientific">Oryza glaberrima</name>
    <name type="common">African rice</name>
    <dbReference type="NCBI Taxonomy" id="4538"/>
    <lineage>
        <taxon>Eukaryota</taxon>
        <taxon>Viridiplantae</taxon>
        <taxon>Streptophyta</taxon>
        <taxon>Embryophyta</taxon>
        <taxon>Tracheophyta</taxon>
        <taxon>Spermatophyta</taxon>
        <taxon>Magnoliopsida</taxon>
        <taxon>Liliopsida</taxon>
        <taxon>Poales</taxon>
        <taxon>Poaceae</taxon>
        <taxon>BOP clade</taxon>
        <taxon>Oryzoideae</taxon>
        <taxon>Oryzeae</taxon>
        <taxon>Oryzinae</taxon>
        <taxon>Oryza</taxon>
    </lineage>
</organism>